<protein>
    <submittedName>
        <fullName evidence="2">Uncharacterized protein</fullName>
    </submittedName>
</protein>
<gene>
    <name evidence="2" type="ORF">I2H38_13330</name>
</gene>
<dbReference type="AlphaFoldDB" id="A0A931BND9"/>
<evidence type="ECO:0000256" key="1">
    <source>
        <dbReference type="SAM" id="Phobius"/>
    </source>
</evidence>
<comment type="caution">
    <text evidence="2">The sequence shown here is derived from an EMBL/GenBank/DDBJ whole genome shotgun (WGS) entry which is preliminary data.</text>
</comment>
<organism evidence="2 3">
    <name type="scientific">Microvirga alba</name>
    <dbReference type="NCBI Taxonomy" id="2791025"/>
    <lineage>
        <taxon>Bacteria</taxon>
        <taxon>Pseudomonadati</taxon>
        <taxon>Pseudomonadota</taxon>
        <taxon>Alphaproteobacteria</taxon>
        <taxon>Hyphomicrobiales</taxon>
        <taxon>Methylobacteriaceae</taxon>
        <taxon>Microvirga</taxon>
    </lineage>
</organism>
<evidence type="ECO:0000313" key="3">
    <source>
        <dbReference type="Proteomes" id="UP000599312"/>
    </source>
</evidence>
<keyword evidence="1" id="KW-0472">Membrane</keyword>
<name>A0A931BND9_9HYPH</name>
<dbReference type="Proteomes" id="UP000599312">
    <property type="component" value="Unassembled WGS sequence"/>
</dbReference>
<keyword evidence="1" id="KW-1133">Transmembrane helix</keyword>
<feature type="transmembrane region" description="Helical" evidence="1">
    <location>
        <begin position="26"/>
        <end position="46"/>
    </location>
</feature>
<reference evidence="2" key="1">
    <citation type="submission" date="2020-11" db="EMBL/GenBank/DDBJ databases">
        <authorList>
            <person name="Kim M.K."/>
        </authorList>
    </citation>
    <scope>NUCLEOTIDE SEQUENCE</scope>
    <source>
        <strain evidence="2">BT350</strain>
    </source>
</reference>
<accession>A0A931BND9</accession>
<dbReference type="EMBL" id="JADQDO010000006">
    <property type="protein sequence ID" value="MBF9234357.1"/>
    <property type="molecule type" value="Genomic_DNA"/>
</dbReference>
<proteinExistence type="predicted"/>
<keyword evidence="3" id="KW-1185">Reference proteome</keyword>
<evidence type="ECO:0000313" key="2">
    <source>
        <dbReference type="EMBL" id="MBF9234357.1"/>
    </source>
</evidence>
<dbReference type="RefSeq" id="WP_196272349.1">
    <property type="nucleotide sequence ID" value="NZ_JADQDO010000006.1"/>
</dbReference>
<keyword evidence="1" id="KW-0812">Transmembrane</keyword>
<sequence>MQDSLEEVAYTVGGALVSPGLGSAELLIALLVACGFAFSALHALFAKSDTDESEWKGRH</sequence>